<proteinExistence type="predicted"/>
<evidence type="ECO:0000313" key="2">
    <source>
        <dbReference type="Proteomes" id="UP000430670"/>
    </source>
</evidence>
<dbReference type="OrthoDB" id="2084159at2"/>
<dbReference type="EMBL" id="WNKU01000002">
    <property type="protein sequence ID" value="MTV47902.1"/>
    <property type="molecule type" value="Genomic_DNA"/>
</dbReference>
<dbReference type="AlphaFoldDB" id="A0A6I3SGF3"/>
<dbReference type="RefSeq" id="WP_155475014.1">
    <property type="nucleotide sequence ID" value="NZ_WNKU01000002.1"/>
</dbReference>
<keyword evidence="2" id="KW-1185">Reference proteome</keyword>
<name>A0A6I3SGF3_HELMO</name>
<gene>
    <name evidence="1" type="ORF">GJ688_02755</name>
</gene>
<evidence type="ECO:0000313" key="1">
    <source>
        <dbReference type="EMBL" id="MTV47902.1"/>
    </source>
</evidence>
<organism evidence="1 2">
    <name type="scientific">Heliobacterium mobile</name>
    <name type="common">Heliobacillus mobilis</name>
    <dbReference type="NCBI Taxonomy" id="28064"/>
    <lineage>
        <taxon>Bacteria</taxon>
        <taxon>Bacillati</taxon>
        <taxon>Bacillota</taxon>
        <taxon>Clostridia</taxon>
        <taxon>Eubacteriales</taxon>
        <taxon>Heliobacteriaceae</taxon>
        <taxon>Heliobacterium</taxon>
    </lineage>
</organism>
<dbReference type="Proteomes" id="UP000430670">
    <property type="component" value="Unassembled WGS sequence"/>
</dbReference>
<protein>
    <submittedName>
        <fullName evidence="1">Uncharacterized protein</fullName>
    </submittedName>
</protein>
<reference evidence="1 2" key="1">
    <citation type="submission" date="2019-11" db="EMBL/GenBank/DDBJ databases">
        <title>Whole-genome sequence of a the green, strictly anaerobic photosynthetic bacterium Heliobacillus mobilis DSM 6151.</title>
        <authorList>
            <person name="Kyndt J.A."/>
            <person name="Meyer T.E."/>
        </authorList>
    </citation>
    <scope>NUCLEOTIDE SEQUENCE [LARGE SCALE GENOMIC DNA]</scope>
    <source>
        <strain evidence="1 2">DSM 6151</strain>
    </source>
</reference>
<sequence length="63" mass="7309">MSLCDKCNECRRDKQDELERFREKFVEGGVVEKSPECKECDNVEGENLERCLICGAPIDKKKQ</sequence>
<accession>A0A6I3SGF3</accession>
<comment type="caution">
    <text evidence="1">The sequence shown here is derived from an EMBL/GenBank/DDBJ whole genome shotgun (WGS) entry which is preliminary data.</text>
</comment>